<feature type="region of interest" description="Disordered" evidence="1">
    <location>
        <begin position="69"/>
        <end position="103"/>
    </location>
</feature>
<feature type="compositionally biased region" description="Basic residues" evidence="1">
    <location>
        <begin position="18"/>
        <end position="27"/>
    </location>
</feature>
<reference evidence="2" key="1">
    <citation type="submission" date="2020-03" db="EMBL/GenBank/DDBJ databases">
        <authorList>
            <person name="Weist P."/>
        </authorList>
    </citation>
    <scope>NUCLEOTIDE SEQUENCE</scope>
</reference>
<evidence type="ECO:0000313" key="3">
    <source>
        <dbReference type="Proteomes" id="UP001153269"/>
    </source>
</evidence>
<feature type="region of interest" description="Disordered" evidence="1">
    <location>
        <begin position="1"/>
        <end position="57"/>
    </location>
</feature>
<dbReference type="EMBL" id="CADEAL010000450">
    <property type="protein sequence ID" value="CAB1420396.1"/>
    <property type="molecule type" value="Genomic_DNA"/>
</dbReference>
<organism evidence="2 3">
    <name type="scientific">Pleuronectes platessa</name>
    <name type="common">European plaice</name>
    <dbReference type="NCBI Taxonomy" id="8262"/>
    <lineage>
        <taxon>Eukaryota</taxon>
        <taxon>Metazoa</taxon>
        <taxon>Chordata</taxon>
        <taxon>Craniata</taxon>
        <taxon>Vertebrata</taxon>
        <taxon>Euteleostomi</taxon>
        <taxon>Actinopterygii</taxon>
        <taxon>Neopterygii</taxon>
        <taxon>Teleostei</taxon>
        <taxon>Neoteleostei</taxon>
        <taxon>Acanthomorphata</taxon>
        <taxon>Carangaria</taxon>
        <taxon>Pleuronectiformes</taxon>
        <taxon>Pleuronectoidei</taxon>
        <taxon>Pleuronectidae</taxon>
        <taxon>Pleuronectes</taxon>
    </lineage>
</organism>
<sequence>MRYPRPVKTVDIPPTCGRCHRAPRPHLRSTVPLEVNKRESMQATEADGCENTSAPPRAKHQIRRLLGKPRHVLRVAPARGEDVTRQEPRESREKKKVSEESHS</sequence>
<comment type="caution">
    <text evidence="2">The sequence shown here is derived from an EMBL/GenBank/DDBJ whole genome shotgun (WGS) entry which is preliminary data.</text>
</comment>
<keyword evidence="3" id="KW-1185">Reference proteome</keyword>
<evidence type="ECO:0000313" key="2">
    <source>
        <dbReference type="EMBL" id="CAB1420396.1"/>
    </source>
</evidence>
<dbReference type="AlphaFoldDB" id="A0A9N7TWE7"/>
<gene>
    <name evidence="2" type="ORF">PLEPLA_LOCUS8271</name>
</gene>
<dbReference type="Proteomes" id="UP001153269">
    <property type="component" value="Unassembled WGS sequence"/>
</dbReference>
<evidence type="ECO:0000256" key="1">
    <source>
        <dbReference type="SAM" id="MobiDB-lite"/>
    </source>
</evidence>
<proteinExistence type="predicted"/>
<feature type="compositionally biased region" description="Basic and acidic residues" evidence="1">
    <location>
        <begin position="79"/>
        <end position="103"/>
    </location>
</feature>
<accession>A0A9N7TWE7</accession>
<protein>
    <submittedName>
        <fullName evidence="2">Uncharacterized protein</fullName>
    </submittedName>
</protein>
<name>A0A9N7TWE7_PLEPL</name>